<dbReference type="GO" id="GO:0003855">
    <property type="term" value="F:3-dehydroquinate dehydratase activity"/>
    <property type="evidence" value="ECO:0007669"/>
    <property type="project" value="UniProtKB-EC"/>
</dbReference>
<dbReference type="GO" id="GO:0019631">
    <property type="term" value="P:quinate catabolic process"/>
    <property type="evidence" value="ECO:0007669"/>
    <property type="project" value="TreeGrafter"/>
</dbReference>
<keyword evidence="4" id="KW-1185">Reference proteome</keyword>
<name>A0AA35RS46_GEOBA</name>
<keyword evidence="2" id="KW-0456">Lyase</keyword>
<organism evidence="3 4">
    <name type="scientific">Geodia barretti</name>
    <name type="common">Barrett's horny sponge</name>
    <dbReference type="NCBI Taxonomy" id="519541"/>
    <lineage>
        <taxon>Eukaryota</taxon>
        <taxon>Metazoa</taxon>
        <taxon>Porifera</taxon>
        <taxon>Demospongiae</taxon>
        <taxon>Heteroscleromorpha</taxon>
        <taxon>Tetractinellida</taxon>
        <taxon>Astrophorina</taxon>
        <taxon>Geodiidae</taxon>
        <taxon>Geodia</taxon>
    </lineage>
</organism>
<reference evidence="3" key="1">
    <citation type="submission" date="2023-03" db="EMBL/GenBank/DDBJ databases">
        <authorList>
            <person name="Steffen K."/>
            <person name="Cardenas P."/>
        </authorList>
    </citation>
    <scope>NUCLEOTIDE SEQUENCE</scope>
</reference>
<dbReference type="NCBIfam" id="NF003807">
    <property type="entry name" value="PRK05395.1-4"/>
    <property type="match status" value="1"/>
</dbReference>
<dbReference type="Gene3D" id="3.40.50.9100">
    <property type="entry name" value="Dehydroquinase, class II"/>
    <property type="match status" value="1"/>
</dbReference>
<dbReference type="EMBL" id="CASHTH010001459">
    <property type="protein sequence ID" value="CAI8015571.1"/>
    <property type="molecule type" value="Genomic_DNA"/>
</dbReference>
<evidence type="ECO:0000313" key="4">
    <source>
        <dbReference type="Proteomes" id="UP001174909"/>
    </source>
</evidence>
<dbReference type="InterPro" id="IPR001874">
    <property type="entry name" value="DHquinase_II"/>
</dbReference>
<dbReference type="SUPFAM" id="SSF52304">
    <property type="entry name" value="Type II 3-dehydroquinate dehydratase"/>
    <property type="match status" value="1"/>
</dbReference>
<accession>A0AA35RS46</accession>
<dbReference type="Pfam" id="PF01220">
    <property type="entry name" value="DHquinase_II"/>
    <property type="match status" value="1"/>
</dbReference>
<evidence type="ECO:0000313" key="3">
    <source>
        <dbReference type="EMBL" id="CAI8015571.1"/>
    </source>
</evidence>
<dbReference type="PIRSF" id="PIRSF001399">
    <property type="entry name" value="DHquinase_II"/>
    <property type="match status" value="1"/>
</dbReference>
<gene>
    <name evidence="3" type="ORF">GBAR_LOCUS9628</name>
</gene>
<dbReference type="EC" id="4.2.1.10" evidence="1"/>
<dbReference type="PANTHER" id="PTHR21272">
    <property type="entry name" value="CATABOLIC 3-DEHYDROQUINASE"/>
    <property type="match status" value="1"/>
</dbReference>
<proteinExistence type="inferred from homology"/>
<dbReference type="Proteomes" id="UP001174909">
    <property type="component" value="Unassembled WGS sequence"/>
</dbReference>
<dbReference type="CDD" id="cd00466">
    <property type="entry name" value="DHQase_II"/>
    <property type="match status" value="1"/>
</dbReference>
<evidence type="ECO:0000256" key="2">
    <source>
        <dbReference type="ARBA" id="ARBA00023239"/>
    </source>
</evidence>
<dbReference type="PANTHER" id="PTHR21272:SF3">
    <property type="entry name" value="CATABOLIC 3-DEHYDROQUINASE"/>
    <property type="match status" value="1"/>
</dbReference>
<comment type="caution">
    <text evidence="3">The sequence shown here is derived from an EMBL/GenBank/DDBJ whole genome shotgun (WGS) entry which is preliminary data.</text>
</comment>
<dbReference type="InterPro" id="IPR036441">
    <property type="entry name" value="DHquinase_II_sf"/>
</dbReference>
<dbReference type="AlphaFoldDB" id="A0AA35RS46"/>
<sequence>MLGQRDPGHYGTLTLVDIDQRIAEAADAHGVDVECFQSNHEGELIDCLQAQRGDIDGVVVNAGALTHYGLSLKDSLTDAGVPVIEVHLSNIHAREEWRRRSVLADTVRGQIAGLGWRGYTAAVGALAGIIADEAS</sequence>
<protein>
    <recommendedName>
        <fullName evidence="1">3-dehydroquinate dehydratase</fullName>
        <ecNumber evidence="1">4.2.1.10</ecNumber>
    </recommendedName>
</protein>
<evidence type="ECO:0000256" key="1">
    <source>
        <dbReference type="ARBA" id="ARBA00012060"/>
    </source>
</evidence>
<dbReference type="NCBIfam" id="NF003805">
    <property type="entry name" value="PRK05395.1-2"/>
    <property type="match status" value="1"/>
</dbReference>
<dbReference type="HAMAP" id="MF_00169">
    <property type="entry name" value="AroQ"/>
    <property type="match status" value="1"/>
</dbReference>